<dbReference type="EMBL" id="KV749556">
    <property type="protein sequence ID" value="OCL08916.1"/>
    <property type="molecule type" value="Genomic_DNA"/>
</dbReference>
<dbReference type="SUPFAM" id="SSF89372">
    <property type="entry name" value="Fucose-specific lectin"/>
    <property type="match status" value="1"/>
</dbReference>
<reference evidence="1 2" key="1">
    <citation type="journal article" date="2016" name="Nat. Commun.">
        <title>Ectomycorrhizal ecology is imprinted in the genome of the dominant symbiotic fungus Cenococcum geophilum.</title>
        <authorList>
            <consortium name="DOE Joint Genome Institute"/>
            <person name="Peter M."/>
            <person name="Kohler A."/>
            <person name="Ohm R.A."/>
            <person name="Kuo A."/>
            <person name="Krutzmann J."/>
            <person name="Morin E."/>
            <person name="Arend M."/>
            <person name="Barry K.W."/>
            <person name="Binder M."/>
            <person name="Choi C."/>
            <person name="Clum A."/>
            <person name="Copeland A."/>
            <person name="Grisel N."/>
            <person name="Haridas S."/>
            <person name="Kipfer T."/>
            <person name="LaButti K."/>
            <person name="Lindquist E."/>
            <person name="Lipzen A."/>
            <person name="Maire R."/>
            <person name="Meier B."/>
            <person name="Mihaltcheva S."/>
            <person name="Molinier V."/>
            <person name="Murat C."/>
            <person name="Poggeler S."/>
            <person name="Quandt C.A."/>
            <person name="Sperisen C."/>
            <person name="Tritt A."/>
            <person name="Tisserant E."/>
            <person name="Crous P.W."/>
            <person name="Henrissat B."/>
            <person name="Nehls U."/>
            <person name="Egli S."/>
            <person name="Spatafora J.W."/>
            <person name="Grigoriev I.V."/>
            <person name="Martin F.M."/>
        </authorList>
    </citation>
    <scope>NUCLEOTIDE SEQUENCE [LARGE SCALE GENOMIC DNA]</scope>
    <source>
        <strain evidence="1 2">CBS 207.34</strain>
    </source>
</reference>
<sequence length="230" mass="25554">MAPQLLVLTATSTSDLHTVYCLNKQNKTHEYVRRDSDSEGTPILVNGNPVTAYKNSKLTVAHFQGKTRTTVVTNTLNGGGLAAALTKGTFNYAWLYYQDKDGKLNECRYINGNLVAGGLPPKTLSEPAYIKAILWGPETQDGHEIRLFFGHNSEISLVSYSPGKEWGDAKDITRGTITRSAVTAIRSKDEEISVFWQAMDRAVHESRCQDDRALCNILTFFKRMARISSC</sequence>
<dbReference type="AlphaFoldDB" id="A0A8E2F1V1"/>
<dbReference type="Proteomes" id="UP000250140">
    <property type="component" value="Unassembled WGS sequence"/>
</dbReference>
<evidence type="ECO:0000313" key="1">
    <source>
        <dbReference type="EMBL" id="OCL08916.1"/>
    </source>
</evidence>
<protein>
    <recommendedName>
        <fullName evidence="3">Fucose-specific lectin</fullName>
    </recommendedName>
</protein>
<organism evidence="1 2">
    <name type="scientific">Glonium stellatum</name>
    <dbReference type="NCBI Taxonomy" id="574774"/>
    <lineage>
        <taxon>Eukaryota</taxon>
        <taxon>Fungi</taxon>
        <taxon>Dikarya</taxon>
        <taxon>Ascomycota</taxon>
        <taxon>Pezizomycotina</taxon>
        <taxon>Dothideomycetes</taxon>
        <taxon>Pleosporomycetidae</taxon>
        <taxon>Gloniales</taxon>
        <taxon>Gloniaceae</taxon>
        <taxon>Glonium</taxon>
    </lineage>
</organism>
<gene>
    <name evidence="1" type="ORF">AOQ84DRAFT_363708</name>
</gene>
<evidence type="ECO:0000313" key="2">
    <source>
        <dbReference type="Proteomes" id="UP000250140"/>
    </source>
</evidence>
<keyword evidence="2" id="KW-1185">Reference proteome</keyword>
<dbReference type="Gene3D" id="2.120.10.70">
    <property type="entry name" value="Fucose-specific lectin"/>
    <property type="match status" value="1"/>
</dbReference>
<name>A0A8E2F1V1_9PEZI</name>
<proteinExistence type="predicted"/>
<evidence type="ECO:0008006" key="3">
    <source>
        <dbReference type="Google" id="ProtNLM"/>
    </source>
</evidence>
<accession>A0A8E2F1V1</accession>